<dbReference type="Pfam" id="PF20434">
    <property type="entry name" value="BD-FAE"/>
    <property type="match status" value="1"/>
</dbReference>
<dbReference type="Proteomes" id="UP000051461">
    <property type="component" value="Unassembled WGS sequence"/>
</dbReference>
<dbReference type="RefSeq" id="WP_057903389.1">
    <property type="nucleotide sequence ID" value="NZ_AZDA01000006.1"/>
</dbReference>
<accession>A0A0R1HAJ9</accession>
<reference evidence="3 4" key="1">
    <citation type="journal article" date="2015" name="Genome Announc.">
        <title>Expanding the biotechnology potential of lactobacilli through comparative genomics of 213 strains and associated genera.</title>
        <authorList>
            <person name="Sun Z."/>
            <person name="Harris H.M."/>
            <person name="McCann A."/>
            <person name="Guo C."/>
            <person name="Argimon S."/>
            <person name="Zhang W."/>
            <person name="Yang X."/>
            <person name="Jeffery I.B."/>
            <person name="Cooney J.C."/>
            <person name="Kagawa T.F."/>
            <person name="Liu W."/>
            <person name="Song Y."/>
            <person name="Salvetti E."/>
            <person name="Wrobel A."/>
            <person name="Rasinkangas P."/>
            <person name="Parkhill J."/>
            <person name="Rea M.C."/>
            <person name="O'Sullivan O."/>
            <person name="Ritari J."/>
            <person name="Douillard F.P."/>
            <person name="Paul Ross R."/>
            <person name="Yang R."/>
            <person name="Briner A.E."/>
            <person name="Felis G.E."/>
            <person name="de Vos W.M."/>
            <person name="Barrangou R."/>
            <person name="Klaenhammer T.R."/>
            <person name="Caufield P.W."/>
            <person name="Cui Y."/>
            <person name="Zhang H."/>
            <person name="O'Toole P.W."/>
        </authorList>
    </citation>
    <scope>NUCLEOTIDE SEQUENCE [LARGE SCALE GENOMIC DNA]</scope>
    <source>
        <strain evidence="3 4">DSM 20003</strain>
    </source>
</reference>
<dbReference type="PANTHER" id="PTHR48081:SF6">
    <property type="entry name" value="PEPTIDASE S9 PROLYL OLIGOPEPTIDASE CATALYTIC DOMAIN-CONTAINING PROTEIN"/>
    <property type="match status" value="1"/>
</dbReference>
<evidence type="ECO:0000313" key="4">
    <source>
        <dbReference type="Proteomes" id="UP000051461"/>
    </source>
</evidence>
<proteinExistence type="predicted"/>
<dbReference type="SUPFAM" id="SSF53474">
    <property type="entry name" value="alpha/beta-Hydrolases"/>
    <property type="match status" value="1"/>
</dbReference>
<keyword evidence="4" id="KW-1185">Reference proteome</keyword>
<dbReference type="PATRIC" id="fig|1423726.3.peg.3182"/>
<comment type="caution">
    <text evidence="3">The sequence shown here is derived from an EMBL/GenBank/DDBJ whole genome shotgun (WGS) entry which is preliminary data.</text>
</comment>
<feature type="domain" description="BD-FAE-like" evidence="2">
    <location>
        <begin position="23"/>
        <end position="214"/>
    </location>
</feature>
<dbReference type="InterPro" id="IPR049492">
    <property type="entry name" value="BD-FAE-like_dom"/>
</dbReference>
<name>A0A0R1HAJ9_9LACO</name>
<evidence type="ECO:0000259" key="2">
    <source>
        <dbReference type="Pfam" id="PF20434"/>
    </source>
</evidence>
<dbReference type="Gene3D" id="3.40.50.1820">
    <property type="entry name" value="alpha/beta hydrolase"/>
    <property type="match status" value="1"/>
</dbReference>
<dbReference type="AlphaFoldDB" id="A0A0R1HAJ9"/>
<sequence length="266" mass="29046">MQIIPITLPAGGQLTAYIQQHDPQLVQHKLPAMIIVPGGSYTHIPATQAETLALAFSGRGFQTFVLTYHTLQPAVTTPLLPQPIIDLAQAIVAVKTQAADWQLDPDQVSLAGFSVGGHIVSLLANLWQADWLCQAAQTTTTQLQPHAILLNYPVIRLDAGFPKDRTARNRLTKRPSDFAADTLVTTANPPTFMWHTSDDPLVPVANSIAYYQALLQHQIPVEAHFFQHGPHGLALANLQTAWRPGALQPQAAKWLALALDWLTALH</sequence>
<dbReference type="InterPro" id="IPR029058">
    <property type="entry name" value="AB_hydrolase_fold"/>
</dbReference>
<gene>
    <name evidence="3" type="ORF">FC07_GL003068</name>
</gene>
<dbReference type="EMBL" id="AZDA01000006">
    <property type="protein sequence ID" value="KRK40666.1"/>
    <property type="molecule type" value="Genomic_DNA"/>
</dbReference>
<dbReference type="GO" id="GO:0016787">
    <property type="term" value="F:hydrolase activity"/>
    <property type="evidence" value="ECO:0007669"/>
    <property type="project" value="UniProtKB-KW"/>
</dbReference>
<dbReference type="PANTHER" id="PTHR48081">
    <property type="entry name" value="AB HYDROLASE SUPERFAMILY PROTEIN C4A8.06C"/>
    <property type="match status" value="1"/>
</dbReference>
<organism evidence="3 4">
    <name type="scientific">Loigolactobacillus bifermentans DSM 20003</name>
    <dbReference type="NCBI Taxonomy" id="1423726"/>
    <lineage>
        <taxon>Bacteria</taxon>
        <taxon>Bacillati</taxon>
        <taxon>Bacillota</taxon>
        <taxon>Bacilli</taxon>
        <taxon>Lactobacillales</taxon>
        <taxon>Lactobacillaceae</taxon>
        <taxon>Loigolactobacillus</taxon>
    </lineage>
</organism>
<protein>
    <submittedName>
        <fullName evidence="3">Lipase esterase</fullName>
    </submittedName>
</protein>
<dbReference type="InterPro" id="IPR050300">
    <property type="entry name" value="GDXG_lipolytic_enzyme"/>
</dbReference>
<evidence type="ECO:0000313" key="3">
    <source>
        <dbReference type="EMBL" id="KRK40666.1"/>
    </source>
</evidence>
<evidence type="ECO:0000256" key="1">
    <source>
        <dbReference type="ARBA" id="ARBA00022801"/>
    </source>
</evidence>
<keyword evidence="1" id="KW-0378">Hydrolase</keyword>
<dbReference type="STRING" id="1423726.FC07_GL003068"/>